<name>A0AAV1RHY2_9ROSI</name>
<organism evidence="1 2">
    <name type="scientific">Dovyalis caffra</name>
    <dbReference type="NCBI Taxonomy" id="77055"/>
    <lineage>
        <taxon>Eukaryota</taxon>
        <taxon>Viridiplantae</taxon>
        <taxon>Streptophyta</taxon>
        <taxon>Embryophyta</taxon>
        <taxon>Tracheophyta</taxon>
        <taxon>Spermatophyta</taxon>
        <taxon>Magnoliopsida</taxon>
        <taxon>eudicotyledons</taxon>
        <taxon>Gunneridae</taxon>
        <taxon>Pentapetalae</taxon>
        <taxon>rosids</taxon>
        <taxon>fabids</taxon>
        <taxon>Malpighiales</taxon>
        <taxon>Salicaceae</taxon>
        <taxon>Flacourtieae</taxon>
        <taxon>Dovyalis</taxon>
    </lineage>
</organism>
<sequence>MKVRHAGDVLLFIAYDGPSRSRTIKLKEDRRELSCHDNLSIDLSLGVKRCGVYLHFDENLASKKYFDEYLSEEDSVDEVDYE</sequence>
<protein>
    <submittedName>
        <fullName evidence="1">Uncharacterized protein</fullName>
    </submittedName>
</protein>
<evidence type="ECO:0000313" key="1">
    <source>
        <dbReference type="EMBL" id="CAK7335500.1"/>
    </source>
</evidence>
<evidence type="ECO:0000313" key="2">
    <source>
        <dbReference type="Proteomes" id="UP001314170"/>
    </source>
</evidence>
<reference evidence="1 2" key="1">
    <citation type="submission" date="2024-01" db="EMBL/GenBank/DDBJ databases">
        <authorList>
            <person name="Waweru B."/>
        </authorList>
    </citation>
    <scope>NUCLEOTIDE SEQUENCE [LARGE SCALE GENOMIC DNA]</scope>
</reference>
<gene>
    <name evidence="1" type="ORF">DCAF_LOCUS10494</name>
</gene>
<dbReference type="AlphaFoldDB" id="A0AAV1RHY2"/>
<accession>A0AAV1RHY2</accession>
<keyword evidence="2" id="KW-1185">Reference proteome</keyword>
<comment type="caution">
    <text evidence="1">The sequence shown here is derived from an EMBL/GenBank/DDBJ whole genome shotgun (WGS) entry which is preliminary data.</text>
</comment>
<proteinExistence type="predicted"/>
<dbReference type="Proteomes" id="UP001314170">
    <property type="component" value="Unassembled WGS sequence"/>
</dbReference>
<dbReference type="EMBL" id="CAWUPB010000994">
    <property type="protein sequence ID" value="CAK7335500.1"/>
    <property type="molecule type" value="Genomic_DNA"/>
</dbReference>